<organism evidence="2 3">
    <name type="scientific">Canicola haemoglobinophilus</name>
    <dbReference type="NCBI Taxonomy" id="733"/>
    <lineage>
        <taxon>Bacteria</taxon>
        <taxon>Pseudomonadati</taxon>
        <taxon>Pseudomonadota</taxon>
        <taxon>Gammaproteobacteria</taxon>
        <taxon>Pasteurellales</taxon>
        <taxon>Pasteurellaceae</taxon>
        <taxon>Canicola</taxon>
    </lineage>
</organism>
<evidence type="ECO:0000313" key="3">
    <source>
        <dbReference type="Proteomes" id="UP000254329"/>
    </source>
</evidence>
<evidence type="ECO:0000259" key="1">
    <source>
        <dbReference type="SMART" id="SM00901"/>
    </source>
</evidence>
<dbReference type="STRING" id="733.B0186_07270"/>
<evidence type="ECO:0000313" key="2">
    <source>
        <dbReference type="EMBL" id="STO59032.1"/>
    </source>
</evidence>
<dbReference type="InterPro" id="IPR014966">
    <property type="entry name" value="FRG-dom"/>
</dbReference>
<proteinExistence type="predicted"/>
<dbReference type="EMBL" id="UGHF01000001">
    <property type="protein sequence ID" value="STO59032.1"/>
    <property type="molecule type" value="Genomic_DNA"/>
</dbReference>
<keyword evidence="3" id="KW-1185">Reference proteome</keyword>
<dbReference type="Proteomes" id="UP000254329">
    <property type="component" value="Unassembled WGS sequence"/>
</dbReference>
<reference evidence="2 3" key="1">
    <citation type="submission" date="2018-06" db="EMBL/GenBank/DDBJ databases">
        <authorList>
            <consortium name="Pathogen Informatics"/>
            <person name="Doyle S."/>
        </authorList>
    </citation>
    <scope>NUCLEOTIDE SEQUENCE [LARGE SCALE GENOMIC DNA]</scope>
    <source>
        <strain evidence="2 3">NCTC1659</strain>
    </source>
</reference>
<dbReference type="Pfam" id="PF08867">
    <property type="entry name" value="FRG"/>
    <property type="match status" value="1"/>
</dbReference>
<gene>
    <name evidence="2" type="ORF">NCTC1659_00255</name>
</gene>
<protein>
    <submittedName>
        <fullName evidence="2">FRG domain</fullName>
    </submittedName>
</protein>
<sequence length="279" mass="33119">MTYMCKSSIPNELSIWDKNKELEFKISTYIPSIVVNGYADFKDILKTSHFKNSENSWVFRGQKEHSWFLQSTLERVNSKSLYLRENHLNRFKKECRRPFKDNIHLLETDENEIWAIGQHYGLATPLLDWTYSPYVSLFFAFEEIVENEDYRVVYALNKDNLLNRLSEYFSHEYNKLFFEPKIDPFGRLINQSGLFTIAPPCTTLEDTLIDELRKVCITRENDIADYICKIYIKSTQYERRECLSDLRKMNIHHGTLFPDLIGATKYCNQMIKEQYGVDC</sequence>
<dbReference type="AlphaFoldDB" id="A0A1V4B0F9"/>
<feature type="domain" description="FRG" evidence="1">
    <location>
        <begin position="53"/>
        <end position="154"/>
    </location>
</feature>
<dbReference type="SMART" id="SM00901">
    <property type="entry name" value="FRG"/>
    <property type="match status" value="1"/>
</dbReference>
<dbReference type="RefSeq" id="WP_078218710.1">
    <property type="nucleotide sequence ID" value="NZ_MUXZ01000019.1"/>
</dbReference>
<name>A0A1V4B0F9_9PAST</name>
<accession>A0A1V4B0F9</accession>